<evidence type="ECO:0000313" key="3">
    <source>
        <dbReference type="Proteomes" id="UP001454036"/>
    </source>
</evidence>
<name>A0AAV3QHJ9_LITER</name>
<sequence>MDHTKRTTRRISPPRKRAKSVGGMKFASPSSLVSPLASPASVRQVAHFIYRMVLTLPRFPFPLQAASVSWALADGHTTLHRRT</sequence>
<reference evidence="2 3" key="1">
    <citation type="submission" date="2024-01" db="EMBL/GenBank/DDBJ databases">
        <title>The complete chloroplast genome sequence of Lithospermum erythrorhizon: insights into the phylogenetic relationship among Boraginaceae species and the maternal lineages of purple gromwells.</title>
        <authorList>
            <person name="Okada T."/>
            <person name="Watanabe K."/>
        </authorList>
    </citation>
    <scope>NUCLEOTIDE SEQUENCE [LARGE SCALE GENOMIC DNA]</scope>
</reference>
<feature type="region of interest" description="Disordered" evidence="1">
    <location>
        <begin position="1"/>
        <end position="34"/>
    </location>
</feature>
<evidence type="ECO:0000313" key="2">
    <source>
        <dbReference type="EMBL" id="GAA0163529.1"/>
    </source>
</evidence>
<gene>
    <name evidence="2" type="ORF">LIER_19371</name>
</gene>
<accession>A0AAV3QHJ9</accession>
<proteinExistence type="predicted"/>
<comment type="caution">
    <text evidence="2">The sequence shown here is derived from an EMBL/GenBank/DDBJ whole genome shotgun (WGS) entry which is preliminary data.</text>
</comment>
<evidence type="ECO:0000256" key="1">
    <source>
        <dbReference type="SAM" id="MobiDB-lite"/>
    </source>
</evidence>
<protein>
    <submittedName>
        <fullName evidence="2">Uncharacterized protein</fullName>
    </submittedName>
</protein>
<keyword evidence="3" id="KW-1185">Reference proteome</keyword>
<dbReference type="EMBL" id="BAABME010004782">
    <property type="protein sequence ID" value="GAA0163529.1"/>
    <property type="molecule type" value="Genomic_DNA"/>
</dbReference>
<dbReference type="AlphaFoldDB" id="A0AAV3QHJ9"/>
<feature type="compositionally biased region" description="Basic residues" evidence="1">
    <location>
        <begin position="1"/>
        <end position="19"/>
    </location>
</feature>
<dbReference type="Proteomes" id="UP001454036">
    <property type="component" value="Unassembled WGS sequence"/>
</dbReference>
<organism evidence="2 3">
    <name type="scientific">Lithospermum erythrorhizon</name>
    <name type="common">Purple gromwell</name>
    <name type="synonym">Lithospermum officinale var. erythrorhizon</name>
    <dbReference type="NCBI Taxonomy" id="34254"/>
    <lineage>
        <taxon>Eukaryota</taxon>
        <taxon>Viridiplantae</taxon>
        <taxon>Streptophyta</taxon>
        <taxon>Embryophyta</taxon>
        <taxon>Tracheophyta</taxon>
        <taxon>Spermatophyta</taxon>
        <taxon>Magnoliopsida</taxon>
        <taxon>eudicotyledons</taxon>
        <taxon>Gunneridae</taxon>
        <taxon>Pentapetalae</taxon>
        <taxon>asterids</taxon>
        <taxon>lamiids</taxon>
        <taxon>Boraginales</taxon>
        <taxon>Boraginaceae</taxon>
        <taxon>Boraginoideae</taxon>
        <taxon>Lithospermeae</taxon>
        <taxon>Lithospermum</taxon>
    </lineage>
</organism>